<dbReference type="InterPro" id="IPR056681">
    <property type="entry name" value="DUF7779"/>
</dbReference>
<evidence type="ECO:0000259" key="2">
    <source>
        <dbReference type="Pfam" id="PF13229"/>
    </source>
</evidence>
<evidence type="ECO:0000259" key="3">
    <source>
        <dbReference type="Pfam" id="PF25000"/>
    </source>
</evidence>
<name>A0A6S7HXN5_PARCT</name>
<gene>
    <name evidence="4" type="ORF">PACLA_8A074745</name>
</gene>
<dbReference type="EMBL" id="CACRXK020006251">
    <property type="protein sequence ID" value="CAB4008853.1"/>
    <property type="molecule type" value="Genomic_DNA"/>
</dbReference>
<keyword evidence="5" id="KW-1185">Reference proteome</keyword>
<dbReference type="InterPro" id="IPR039448">
    <property type="entry name" value="Beta_helix"/>
</dbReference>
<dbReference type="Gene3D" id="1.25.40.10">
    <property type="entry name" value="Tetratricopeptide repeat domain"/>
    <property type="match status" value="1"/>
</dbReference>
<dbReference type="Pfam" id="PF13229">
    <property type="entry name" value="Beta_helix"/>
    <property type="match status" value="1"/>
</dbReference>
<dbReference type="PANTHER" id="PTHR46423:SF1">
    <property type="entry name" value="RNA POLYMERASE II-ASSOCIATED PROTEIN 3"/>
    <property type="match status" value="1"/>
</dbReference>
<keyword evidence="1" id="KW-0802">TPR repeat</keyword>
<dbReference type="SUPFAM" id="SSF51126">
    <property type="entry name" value="Pectin lyase-like"/>
    <property type="match status" value="1"/>
</dbReference>
<dbReference type="Proteomes" id="UP001152795">
    <property type="component" value="Unassembled WGS sequence"/>
</dbReference>
<evidence type="ECO:0000256" key="1">
    <source>
        <dbReference type="ARBA" id="ARBA00022803"/>
    </source>
</evidence>
<organism evidence="4 5">
    <name type="scientific">Paramuricea clavata</name>
    <name type="common">Red gorgonian</name>
    <name type="synonym">Violescent sea-whip</name>
    <dbReference type="NCBI Taxonomy" id="317549"/>
    <lineage>
        <taxon>Eukaryota</taxon>
        <taxon>Metazoa</taxon>
        <taxon>Cnidaria</taxon>
        <taxon>Anthozoa</taxon>
        <taxon>Octocorallia</taxon>
        <taxon>Malacalcyonacea</taxon>
        <taxon>Plexauridae</taxon>
        <taxon>Paramuricea</taxon>
    </lineage>
</organism>
<dbReference type="SUPFAM" id="SSF48452">
    <property type="entry name" value="TPR-like"/>
    <property type="match status" value="1"/>
</dbReference>
<dbReference type="InterPro" id="IPR019734">
    <property type="entry name" value="TPR_rpt"/>
</dbReference>
<dbReference type="InterPro" id="IPR051966">
    <property type="entry name" value="RPAP3"/>
</dbReference>
<dbReference type="InterPro" id="IPR011050">
    <property type="entry name" value="Pectin_lyase_fold/virulence"/>
</dbReference>
<dbReference type="SMART" id="SM00028">
    <property type="entry name" value="TPR"/>
    <property type="match status" value="2"/>
</dbReference>
<dbReference type="OrthoDB" id="6088515at2759"/>
<dbReference type="AlphaFoldDB" id="A0A6S7HXN5"/>
<dbReference type="PANTHER" id="PTHR46423">
    <property type="entry name" value="RNA POLYMERASE II-ASSOCIATED PROTEIN 3"/>
    <property type="match status" value="1"/>
</dbReference>
<comment type="caution">
    <text evidence="4">The sequence shown here is derived from an EMBL/GenBank/DDBJ whole genome shotgun (WGS) entry which is preliminary data.</text>
</comment>
<protein>
    <submittedName>
        <fullName evidence="4">Stress-induced-phospho 1</fullName>
    </submittedName>
</protein>
<sequence length="629" mass="70422">MSAIRLMNAYAFLNPSEIEEELVNVGERPIEDKAFRDRVSSPLGCRQVVKLLTDFSLFTYVHALSVSTHRLVQELVRENLDPEEKAKSFVDAVRLLSFAFSKCTSPKHLLGNVGIEGRLTVYDLPRNHSQYYLGSKLCFHGIHLQQNVEKLLANPDPKCLDSLFVFETAKVFYECVVHLSVNQKQEEAKRTLNFVYLILDWIPVEEYDTIQNSLSNNFLFPSHVIPLPKWLQIVIKKCFVPPMSTLEPLDEKARTEIEGSESHNLEKNIEKLRLDGNMKFKAGLYKEAVDAYSAAIDMSKGRTVLNALLLTNRASAYIKLNQLDDALRDANEYISRFPDCWKGYARKALALDEKVSAEIAAALAYYYFSLKDDTCRCIFSEYNPFKGRAFPGLRDRIFICHTVDQLVTALFSPTTQDCLWVIILGSKEYLVPFVPIRVKNCIIVGAKSDASVTLKLELGGTLLEKCMFANISFAIDKGQIRADDGCWVKLLNCNFTCNSDGLAAVGSSGVFKAERCNFTNCKAGGLLCVGPGNMVVDNCTFSGNVKAGLEVRDNGILTVRNCRMYNNCKDGLTVGPNATKCVTVDCQIYHNTREGIAVLDASNVAADVIDIEKLNNELEQVPVYIKLYN</sequence>
<dbReference type="GO" id="GO:0101031">
    <property type="term" value="C:protein folding chaperone complex"/>
    <property type="evidence" value="ECO:0007669"/>
    <property type="project" value="TreeGrafter"/>
</dbReference>
<proteinExistence type="predicted"/>
<feature type="domain" description="Right handed beta helix" evidence="2">
    <location>
        <begin position="480"/>
        <end position="604"/>
    </location>
</feature>
<feature type="domain" description="DUF7779" evidence="3">
    <location>
        <begin position="2"/>
        <end position="84"/>
    </location>
</feature>
<dbReference type="Pfam" id="PF25000">
    <property type="entry name" value="DUF7779"/>
    <property type="match status" value="1"/>
</dbReference>
<evidence type="ECO:0000313" key="5">
    <source>
        <dbReference type="Proteomes" id="UP001152795"/>
    </source>
</evidence>
<dbReference type="InterPro" id="IPR012334">
    <property type="entry name" value="Pectin_lyas_fold"/>
</dbReference>
<accession>A0A6S7HXN5</accession>
<dbReference type="InterPro" id="IPR011990">
    <property type="entry name" value="TPR-like_helical_dom_sf"/>
</dbReference>
<evidence type="ECO:0000313" key="4">
    <source>
        <dbReference type="EMBL" id="CAB4008853.1"/>
    </source>
</evidence>
<reference evidence="4" key="1">
    <citation type="submission" date="2020-04" db="EMBL/GenBank/DDBJ databases">
        <authorList>
            <person name="Alioto T."/>
            <person name="Alioto T."/>
            <person name="Gomez Garrido J."/>
        </authorList>
    </citation>
    <scope>NUCLEOTIDE SEQUENCE</scope>
    <source>
        <strain evidence="4">A484AB</strain>
    </source>
</reference>
<dbReference type="Gene3D" id="2.160.20.10">
    <property type="entry name" value="Single-stranded right-handed beta-helix, Pectin lyase-like"/>
    <property type="match status" value="1"/>
</dbReference>